<dbReference type="PANTHER" id="PTHR10353:SF209">
    <property type="entry name" value="GALACTOLIPID GALACTOSYLTRANSFERASE SFR2, CHLOROPLASTIC"/>
    <property type="match status" value="1"/>
</dbReference>
<dbReference type="Proteomes" id="UP000248724">
    <property type="component" value="Unassembled WGS sequence"/>
</dbReference>
<dbReference type="PANTHER" id="PTHR10353">
    <property type="entry name" value="GLYCOSYL HYDROLASE"/>
    <property type="match status" value="1"/>
</dbReference>
<dbReference type="AlphaFoldDB" id="A0A2W5Z7B3"/>
<dbReference type="Gene3D" id="3.20.20.80">
    <property type="entry name" value="Glycosidases"/>
    <property type="match status" value="1"/>
</dbReference>
<feature type="active site" description="Nucleophile" evidence="4">
    <location>
        <position position="422"/>
    </location>
</feature>
<dbReference type="GO" id="GO:0005975">
    <property type="term" value="P:carbohydrate metabolic process"/>
    <property type="evidence" value="ECO:0007669"/>
    <property type="project" value="InterPro"/>
</dbReference>
<gene>
    <name evidence="7" type="ORF">DLM65_12125</name>
</gene>
<evidence type="ECO:0000256" key="2">
    <source>
        <dbReference type="ARBA" id="ARBA00022801"/>
    </source>
</evidence>
<dbReference type="InterPro" id="IPR018120">
    <property type="entry name" value="Glyco_hydro_1_AS"/>
</dbReference>
<evidence type="ECO:0000256" key="1">
    <source>
        <dbReference type="ARBA" id="ARBA00010838"/>
    </source>
</evidence>
<keyword evidence="2 7" id="KW-0378">Hydrolase</keyword>
<evidence type="ECO:0000313" key="8">
    <source>
        <dbReference type="Proteomes" id="UP000248724"/>
    </source>
</evidence>
<comment type="similarity">
    <text evidence="1 5">Belongs to the glycosyl hydrolase 1 family.</text>
</comment>
<feature type="region of interest" description="Disordered" evidence="6">
    <location>
        <begin position="1"/>
        <end position="21"/>
    </location>
</feature>
<proteinExistence type="inferred from homology"/>
<dbReference type="PRINTS" id="PR00131">
    <property type="entry name" value="GLHYDRLASE1"/>
</dbReference>
<evidence type="ECO:0000256" key="6">
    <source>
        <dbReference type="SAM" id="MobiDB-lite"/>
    </source>
</evidence>
<evidence type="ECO:0000256" key="4">
    <source>
        <dbReference type="PROSITE-ProRule" id="PRU10055"/>
    </source>
</evidence>
<protein>
    <submittedName>
        <fullName evidence="7">Glycoside hydrolase family 1 protein</fullName>
    </submittedName>
</protein>
<name>A0A2W5Z7B3_9BACT</name>
<dbReference type="InterPro" id="IPR017853">
    <property type="entry name" value="GH"/>
</dbReference>
<dbReference type="EMBL" id="QHBU01000244">
    <property type="protein sequence ID" value="PZR78755.1"/>
    <property type="molecule type" value="Genomic_DNA"/>
</dbReference>
<evidence type="ECO:0000256" key="3">
    <source>
        <dbReference type="ARBA" id="ARBA00023295"/>
    </source>
</evidence>
<evidence type="ECO:0000313" key="7">
    <source>
        <dbReference type="EMBL" id="PZR78755.1"/>
    </source>
</evidence>
<dbReference type="Pfam" id="PF00232">
    <property type="entry name" value="Glyco_hydro_1"/>
    <property type="match status" value="1"/>
</dbReference>
<comment type="caution">
    <text evidence="7">The sequence shown here is derived from an EMBL/GenBank/DDBJ whole genome shotgun (WGS) entry which is preliminary data.</text>
</comment>
<keyword evidence="3" id="KW-0326">Glycosidase</keyword>
<dbReference type="PROSITE" id="PS00572">
    <property type="entry name" value="GLYCOSYL_HYDROL_F1_1"/>
    <property type="match status" value="1"/>
</dbReference>
<sequence>MVAAPHQEEAEQAEDADRDQPGTLLELLRQRALAACRGQRHLDGRLGDQGDGARHPLAASCRVPSVHGGIIGRAESAGHTARVIHQLPGDFLLGCATAAHQVEGNLDNDWTRMEREHPERIKDGSVSGIACDHHARYRDDLRELADMHHSAHRFSIEWSRVEPRDGVFDADELRHYADVVRTCRSLRMEPVVTLHHFTLPVWLADRGGVCSSDAPHRFARFAAVCAEAIGADVRWWITINEPTVLAVFGYLYGEWPPLEPSMGGFLDALAGMARMHAAGYTALHRVAHAHGWDAAVSIAHHERPLRPLNPRSPIHRAVAVLPNAIFNRWFLRACTTGRLLPPVGHSQVVPGLRGSLDYLGLNFYCEERVRFSPRRPRELFAENVVPSGVPLSAFGWTIDPDALRRAIENLWEDFRLPILITENGVADDHDELRAQFIVDHLSAVGAAIAAGADVRGYLHWTAMDNFEWAEGYSKRFGLLAVDRGTQERTPKPSAAVFAQICASRRVGVPQAPVEAAV</sequence>
<evidence type="ECO:0000256" key="5">
    <source>
        <dbReference type="RuleBase" id="RU003690"/>
    </source>
</evidence>
<dbReference type="SUPFAM" id="SSF51445">
    <property type="entry name" value="(Trans)glycosidases"/>
    <property type="match status" value="1"/>
</dbReference>
<reference evidence="7 8" key="1">
    <citation type="journal article" date="2017" name="Nature">
        <title>Atmospheric trace gases support primary production in Antarctic desert surface soil.</title>
        <authorList>
            <person name="Ji M."/>
            <person name="Greening C."/>
            <person name="Vanwonterghem I."/>
            <person name="Carere C.R."/>
            <person name="Bay S.K."/>
            <person name="Steen J.A."/>
            <person name="Montgomery K."/>
            <person name="Lines T."/>
            <person name="Beardall J."/>
            <person name="van Dorst J."/>
            <person name="Snape I."/>
            <person name="Stott M.B."/>
            <person name="Hugenholtz P."/>
            <person name="Ferrari B.C."/>
        </authorList>
    </citation>
    <scope>NUCLEOTIDE SEQUENCE [LARGE SCALE GENOMIC DNA]</scope>
    <source>
        <strain evidence="7">RRmetagenome_bin12</strain>
    </source>
</reference>
<organism evidence="7 8">
    <name type="scientific">Candidatus Aeolococcus gillhamiae</name>
    <dbReference type="NCBI Taxonomy" id="3127015"/>
    <lineage>
        <taxon>Bacteria</taxon>
        <taxon>Bacillati</taxon>
        <taxon>Candidatus Dormiibacterota</taxon>
        <taxon>Candidatus Dormibacteria</taxon>
        <taxon>Candidatus Aeolococcales</taxon>
        <taxon>Candidatus Aeolococcaceae</taxon>
        <taxon>Candidatus Aeolococcus</taxon>
    </lineage>
</organism>
<dbReference type="InterPro" id="IPR001360">
    <property type="entry name" value="Glyco_hydro_1"/>
</dbReference>
<accession>A0A2W5Z7B3</accession>
<dbReference type="GO" id="GO:0008422">
    <property type="term" value="F:beta-glucosidase activity"/>
    <property type="evidence" value="ECO:0007669"/>
    <property type="project" value="TreeGrafter"/>
</dbReference>